<dbReference type="STRING" id="413071.G9ND15"/>
<sequence length="857" mass="95522">MAYPASSEPTTPLRGAISFDGVPEDLVPSGFVESRIRQLNTMSSYDNLKVQNSPYAANTREGVDVCSPACQRTRVEVSASPPVGHSYPGLRINDNHSDDNRVAWEVASTSAHMFNVKPNLRASRSSNSLGLQSPTRGPSKFRSLQRSNQSGANETEDTKSGFKLSRHSQVKPQASSSNIQTIQEAPGSSRKEQRDVLEMFDMYGVSRPEGWLSDERDRQQASGMKTVQVCHSCGGYLHTRARCARCGHEFCSKCKTELVGDLFTNLSAGRDHGPGQQKLKQKTWQQGVTQSRSLANLSEPVLDGERKKTHQLSHSKSRDSITGYPKESRLGHAEAERRARQQFRYERRHRLDKSYSEMTISEQCSDCPTCHVNSDPTRHSICCVARHSPSKWQVVGQANTSIEEASYKRGSKDSFESASRKHDAEIRTAHATSLSSEYRTPQPFLTRQPGGEIPSEDRARGKSVPPSQEPHSQGMWSNDDKQTSPRRRIDGLGDETATKTLKAILSLHTLDQDTFWTCSEGQHTSQQANLPHSLENDNQNTPKSSLVGAYHESIHSADLKRSQASSSGNVMWKTPTIRISSSGEYNDVRETLQDVMYDEQMRGAGEQQPQGVSQVMMGSPVRRMNDLTPKREVRETLGTRDSPKKVISTSKSPQRNIESSDPSTWKQQLRKINDTPAWMDSSPGKEYTLLTSDSGRHLCQSPAAVTLDEEALSNSSAQHNTNDEEQISTGYRWMESTSNVPKSNQAGDDMKEPATPFDIPNSNSEMPISRHTCEWRSRYLGLSAAFDKLKIELDIALEHQASQGVADGETGNASHQHQYNDYDGIEGLTIIVHRRCKEDLVLNTDLREEELARVEEQ</sequence>
<dbReference type="CDD" id="cd00065">
    <property type="entry name" value="FYVE_like_SF"/>
    <property type="match status" value="1"/>
</dbReference>
<feature type="compositionally biased region" description="Basic and acidic residues" evidence="1">
    <location>
        <begin position="635"/>
        <end position="644"/>
    </location>
</feature>
<evidence type="ECO:0000256" key="1">
    <source>
        <dbReference type="SAM" id="MobiDB-lite"/>
    </source>
</evidence>
<dbReference type="VEuPathDB" id="FungiDB:TRIVIDRAFT_228611"/>
<feature type="region of interest" description="Disordered" evidence="1">
    <location>
        <begin position="117"/>
        <end position="193"/>
    </location>
</feature>
<dbReference type="OrthoDB" id="5209965at2759"/>
<keyword evidence="3" id="KW-1185">Reference proteome</keyword>
<dbReference type="eggNOG" id="ENOG502RQNQ">
    <property type="taxonomic scope" value="Eukaryota"/>
</dbReference>
<feature type="region of interest" description="Disordered" evidence="1">
    <location>
        <begin position="269"/>
        <end position="290"/>
    </location>
</feature>
<feature type="region of interest" description="Disordered" evidence="1">
    <location>
        <begin position="405"/>
        <end position="424"/>
    </location>
</feature>
<organism evidence="2 3">
    <name type="scientific">Hypocrea virens (strain Gv29-8 / FGSC 10586)</name>
    <name type="common">Gliocladium virens</name>
    <name type="synonym">Trichoderma virens</name>
    <dbReference type="NCBI Taxonomy" id="413071"/>
    <lineage>
        <taxon>Eukaryota</taxon>
        <taxon>Fungi</taxon>
        <taxon>Dikarya</taxon>
        <taxon>Ascomycota</taxon>
        <taxon>Pezizomycotina</taxon>
        <taxon>Sordariomycetes</taxon>
        <taxon>Hypocreomycetidae</taxon>
        <taxon>Hypocreales</taxon>
        <taxon>Hypocreaceae</taxon>
        <taxon>Trichoderma</taxon>
    </lineage>
</organism>
<dbReference type="OMA" id="TFWTCSE"/>
<comment type="caution">
    <text evidence="2">The sequence shown here is derived from an EMBL/GenBank/DDBJ whole genome shotgun (WGS) entry which is preliminary data.</text>
</comment>
<evidence type="ECO:0000313" key="2">
    <source>
        <dbReference type="EMBL" id="EHK15584.1"/>
    </source>
</evidence>
<feature type="compositionally biased region" description="Polar residues" evidence="1">
    <location>
        <begin position="122"/>
        <end position="153"/>
    </location>
</feature>
<feature type="compositionally biased region" description="Basic and acidic residues" evidence="1">
    <location>
        <begin position="326"/>
        <end position="340"/>
    </location>
</feature>
<protein>
    <submittedName>
        <fullName evidence="2">Uncharacterized protein</fullName>
    </submittedName>
</protein>
<proteinExistence type="predicted"/>
<feature type="compositionally biased region" description="Polar residues" evidence="1">
    <location>
        <begin position="170"/>
        <end position="183"/>
    </location>
</feature>
<accession>G9ND15</accession>
<feature type="region of interest" description="Disordered" evidence="1">
    <location>
        <begin position="430"/>
        <end position="493"/>
    </location>
</feature>
<dbReference type="RefSeq" id="XP_013949782.1">
    <property type="nucleotide sequence ID" value="XM_014094307.1"/>
</dbReference>
<name>G9ND15_HYPVG</name>
<gene>
    <name evidence="2" type="ORF">TRIVIDRAFT_228611</name>
</gene>
<feature type="region of interest" description="Disordered" evidence="1">
    <location>
        <begin position="77"/>
        <end position="96"/>
    </location>
</feature>
<dbReference type="InParanoid" id="G9ND15"/>
<feature type="region of interest" description="Disordered" evidence="1">
    <location>
        <begin position="635"/>
        <end position="666"/>
    </location>
</feature>
<dbReference type="GeneID" id="25792185"/>
<feature type="compositionally biased region" description="Basic and acidic residues" evidence="1">
    <location>
        <begin position="478"/>
        <end position="491"/>
    </location>
</feature>
<dbReference type="EMBL" id="ABDF02000092">
    <property type="protein sequence ID" value="EHK15584.1"/>
    <property type="molecule type" value="Genomic_DNA"/>
</dbReference>
<dbReference type="HOGENOM" id="CLU_353431_0_0_1"/>
<dbReference type="AlphaFoldDB" id="G9ND15"/>
<feature type="compositionally biased region" description="Polar residues" evidence="1">
    <location>
        <begin position="430"/>
        <end position="445"/>
    </location>
</feature>
<reference evidence="2 3" key="1">
    <citation type="journal article" date="2011" name="Genome Biol.">
        <title>Comparative genome sequence analysis underscores mycoparasitism as the ancestral life style of Trichoderma.</title>
        <authorList>
            <person name="Kubicek C.P."/>
            <person name="Herrera-Estrella A."/>
            <person name="Seidl-Seiboth V."/>
            <person name="Martinez D.A."/>
            <person name="Druzhinina I.S."/>
            <person name="Thon M."/>
            <person name="Zeilinger S."/>
            <person name="Casas-Flores S."/>
            <person name="Horwitz B.A."/>
            <person name="Mukherjee P.K."/>
            <person name="Mukherjee M."/>
            <person name="Kredics L."/>
            <person name="Alcaraz L.D."/>
            <person name="Aerts A."/>
            <person name="Antal Z."/>
            <person name="Atanasova L."/>
            <person name="Cervantes-Badillo M.G."/>
            <person name="Challacombe J."/>
            <person name="Chertkov O."/>
            <person name="McCluskey K."/>
            <person name="Coulpier F."/>
            <person name="Deshpande N."/>
            <person name="von Doehren H."/>
            <person name="Ebbole D.J."/>
            <person name="Esquivel-Naranjo E.U."/>
            <person name="Fekete E."/>
            <person name="Flipphi M."/>
            <person name="Glaser F."/>
            <person name="Gomez-Rodriguez E.Y."/>
            <person name="Gruber S."/>
            <person name="Han C."/>
            <person name="Henrissat B."/>
            <person name="Hermosa R."/>
            <person name="Hernandez-Onate M."/>
            <person name="Karaffa L."/>
            <person name="Kosti I."/>
            <person name="Le Crom S."/>
            <person name="Lindquist E."/>
            <person name="Lucas S."/>
            <person name="Luebeck M."/>
            <person name="Luebeck P.S."/>
            <person name="Margeot A."/>
            <person name="Metz B."/>
            <person name="Misra M."/>
            <person name="Nevalainen H."/>
            <person name="Omann M."/>
            <person name="Packer N."/>
            <person name="Perrone G."/>
            <person name="Uresti-Rivera E.E."/>
            <person name="Salamov A."/>
            <person name="Schmoll M."/>
            <person name="Seiboth B."/>
            <person name="Shapiro H."/>
            <person name="Sukno S."/>
            <person name="Tamayo-Ramos J.A."/>
            <person name="Tisch D."/>
            <person name="Wiest A."/>
            <person name="Wilkinson H.H."/>
            <person name="Zhang M."/>
            <person name="Coutinho P.M."/>
            <person name="Kenerley C.M."/>
            <person name="Monte E."/>
            <person name="Baker S.E."/>
            <person name="Grigoriev I.V."/>
        </authorList>
    </citation>
    <scope>NUCLEOTIDE SEQUENCE [LARGE SCALE GENOMIC DNA]</scope>
    <source>
        <strain evidence="3">Gv29-8 / FGSC 10586</strain>
    </source>
</reference>
<feature type="region of interest" description="Disordered" evidence="1">
    <location>
        <begin position="302"/>
        <end position="340"/>
    </location>
</feature>
<feature type="compositionally biased region" description="Polar residues" evidence="1">
    <location>
        <begin position="647"/>
        <end position="666"/>
    </location>
</feature>
<dbReference type="Proteomes" id="UP000007115">
    <property type="component" value="Unassembled WGS sequence"/>
</dbReference>
<feature type="compositionally biased region" description="Polar residues" evidence="1">
    <location>
        <begin position="465"/>
        <end position="476"/>
    </location>
</feature>
<evidence type="ECO:0000313" key="3">
    <source>
        <dbReference type="Proteomes" id="UP000007115"/>
    </source>
</evidence>